<evidence type="ECO:0000256" key="1">
    <source>
        <dbReference type="ARBA" id="ARBA00008136"/>
    </source>
</evidence>
<comment type="similarity">
    <text evidence="1 8">Belongs to the SOS response-associated peptidase family.</text>
</comment>
<dbReference type="RefSeq" id="WP_076697290.1">
    <property type="nucleotide sequence ID" value="NZ_CP015093.1"/>
</dbReference>
<keyword evidence="7" id="KW-0456">Lyase</keyword>
<keyword evidence="3" id="KW-0227">DNA damage</keyword>
<evidence type="ECO:0000256" key="4">
    <source>
        <dbReference type="ARBA" id="ARBA00022801"/>
    </source>
</evidence>
<name>A0A1P8URS5_9RHOB</name>
<dbReference type="PANTHER" id="PTHR13604">
    <property type="entry name" value="DC12-RELATED"/>
    <property type="match status" value="1"/>
</dbReference>
<dbReference type="EMBL" id="CP015093">
    <property type="protein sequence ID" value="APZ52067.1"/>
    <property type="molecule type" value="Genomic_DNA"/>
</dbReference>
<keyword evidence="5" id="KW-0190">Covalent protein-DNA linkage</keyword>
<evidence type="ECO:0000256" key="3">
    <source>
        <dbReference type="ARBA" id="ARBA00022763"/>
    </source>
</evidence>
<protein>
    <recommendedName>
        <fullName evidence="8">Abasic site processing protein</fullName>
        <ecNumber evidence="8">3.4.-.-</ecNumber>
    </recommendedName>
</protein>
<dbReference type="KEGG" id="paby:Ga0080574_TMP1733"/>
<proteinExistence type="inferred from homology"/>
<dbReference type="GO" id="GO:0003697">
    <property type="term" value="F:single-stranded DNA binding"/>
    <property type="evidence" value="ECO:0007669"/>
    <property type="project" value="InterPro"/>
</dbReference>
<dbReference type="Pfam" id="PF02586">
    <property type="entry name" value="SRAP"/>
    <property type="match status" value="1"/>
</dbReference>
<dbReference type="InterPro" id="IPR003738">
    <property type="entry name" value="SRAP"/>
</dbReference>
<evidence type="ECO:0000256" key="8">
    <source>
        <dbReference type="RuleBase" id="RU364100"/>
    </source>
</evidence>
<evidence type="ECO:0000256" key="2">
    <source>
        <dbReference type="ARBA" id="ARBA00022670"/>
    </source>
</evidence>
<organism evidence="9 10">
    <name type="scientific">Salipiger abyssi</name>
    <dbReference type="NCBI Taxonomy" id="1250539"/>
    <lineage>
        <taxon>Bacteria</taxon>
        <taxon>Pseudomonadati</taxon>
        <taxon>Pseudomonadota</taxon>
        <taxon>Alphaproteobacteria</taxon>
        <taxon>Rhodobacterales</taxon>
        <taxon>Roseobacteraceae</taxon>
        <taxon>Salipiger</taxon>
    </lineage>
</organism>
<sequence length="219" mass="24241">MCGRYAVSIPQDTIAALFEALPDNDLPETPNYNICPTMPVHTVRSEGGVRRLSPMRWGFLPHWYKSPGDGPLLFNARAESLAEKPAFREACRKRRCLIPMSGFYEWTTDADGTRQPWYIRPAGDGALAFAGVWQDWQREGETIRSCAIVTAAAEGRMREIHHRVPVLLGAQDWPLWLGERGHGAAVLMRAAPEGALRCHRVGPEVNASRASGAQLVAPL</sequence>
<keyword evidence="6" id="KW-0238">DNA-binding</keyword>
<evidence type="ECO:0000313" key="9">
    <source>
        <dbReference type="EMBL" id="APZ52067.1"/>
    </source>
</evidence>
<gene>
    <name evidence="9" type="ORF">Ga0080574_TMP1733</name>
</gene>
<dbReference type="STRING" id="1250539.Ga0080574_TMP1733"/>
<dbReference type="OrthoDB" id="9782620at2"/>
<reference evidence="9 10" key="1">
    <citation type="submission" date="2016-04" db="EMBL/GenBank/DDBJ databases">
        <title>Deep-sea bacteria in the southern Pacific.</title>
        <authorList>
            <person name="Tang K."/>
        </authorList>
    </citation>
    <scope>NUCLEOTIDE SEQUENCE [LARGE SCALE GENOMIC DNA]</scope>
    <source>
        <strain evidence="9 10">JLT2014</strain>
    </source>
</reference>
<dbReference type="Gene3D" id="3.90.1680.10">
    <property type="entry name" value="SOS response associated peptidase-like"/>
    <property type="match status" value="1"/>
</dbReference>
<keyword evidence="4 8" id="KW-0378">Hydrolase</keyword>
<dbReference type="GO" id="GO:0006508">
    <property type="term" value="P:proteolysis"/>
    <property type="evidence" value="ECO:0007669"/>
    <property type="project" value="UniProtKB-KW"/>
</dbReference>
<keyword evidence="10" id="KW-1185">Reference proteome</keyword>
<dbReference type="AlphaFoldDB" id="A0A1P8URS5"/>
<dbReference type="GO" id="GO:0106300">
    <property type="term" value="P:protein-DNA covalent cross-linking repair"/>
    <property type="evidence" value="ECO:0007669"/>
    <property type="project" value="InterPro"/>
</dbReference>
<dbReference type="Proteomes" id="UP000187059">
    <property type="component" value="Chromosome"/>
</dbReference>
<evidence type="ECO:0000256" key="7">
    <source>
        <dbReference type="ARBA" id="ARBA00023239"/>
    </source>
</evidence>
<dbReference type="EC" id="3.4.-.-" evidence="8"/>
<dbReference type="InterPro" id="IPR036590">
    <property type="entry name" value="SRAP-like"/>
</dbReference>
<dbReference type="GO" id="GO:0016829">
    <property type="term" value="F:lyase activity"/>
    <property type="evidence" value="ECO:0007669"/>
    <property type="project" value="UniProtKB-KW"/>
</dbReference>
<evidence type="ECO:0000256" key="6">
    <source>
        <dbReference type="ARBA" id="ARBA00023125"/>
    </source>
</evidence>
<evidence type="ECO:0000256" key="5">
    <source>
        <dbReference type="ARBA" id="ARBA00023124"/>
    </source>
</evidence>
<dbReference type="PANTHER" id="PTHR13604:SF0">
    <property type="entry name" value="ABASIC SITE PROCESSING PROTEIN HMCES"/>
    <property type="match status" value="1"/>
</dbReference>
<dbReference type="GO" id="GO:0008233">
    <property type="term" value="F:peptidase activity"/>
    <property type="evidence" value="ECO:0007669"/>
    <property type="project" value="UniProtKB-KW"/>
</dbReference>
<keyword evidence="2 8" id="KW-0645">Protease</keyword>
<evidence type="ECO:0000313" key="10">
    <source>
        <dbReference type="Proteomes" id="UP000187059"/>
    </source>
</evidence>
<accession>A0A1P8URS5</accession>
<dbReference type="SUPFAM" id="SSF143081">
    <property type="entry name" value="BB1717-like"/>
    <property type="match status" value="1"/>
</dbReference>